<evidence type="ECO:0000313" key="3">
    <source>
        <dbReference type="Proteomes" id="UP000053593"/>
    </source>
</evidence>
<proteinExistence type="predicted"/>
<accession>A0A0D0CRL5</accession>
<evidence type="ECO:0000256" key="1">
    <source>
        <dbReference type="SAM" id="MobiDB-lite"/>
    </source>
</evidence>
<sequence length="178" mass="19724">MLNGSNAAMIQDHLNLLQDPEQVACVLPTVPLEDLDTQPDPAVNGICGLDLSSFNPMVLTQFDANGRTLSNAHFIAALAQDNSSKILIRKMRNQAEYRHILWEASEDLDLAELLGEEEGIEATAEFIQTSGAFSKTGKNRKEMEEPRKEEEERAQMETEGEEDDDDDRIAAEASDSDD</sequence>
<feature type="compositionally biased region" description="Basic and acidic residues" evidence="1">
    <location>
        <begin position="139"/>
        <end position="156"/>
    </location>
</feature>
<dbReference type="HOGENOM" id="CLU_1510783_0_0_1"/>
<protein>
    <submittedName>
        <fullName evidence="2">Uncharacterized protein</fullName>
    </submittedName>
</protein>
<name>A0A0D0CRL5_9AGAR</name>
<dbReference type="EMBL" id="KN834769">
    <property type="protein sequence ID" value="KIK61877.1"/>
    <property type="molecule type" value="Genomic_DNA"/>
</dbReference>
<feature type="region of interest" description="Disordered" evidence="1">
    <location>
        <begin position="127"/>
        <end position="178"/>
    </location>
</feature>
<organism evidence="2 3">
    <name type="scientific">Collybiopsis luxurians FD-317 M1</name>
    <dbReference type="NCBI Taxonomy" id="944289"/>
    <lineage>
        <taxon>Eukaryota</taxon>
        <taxon>Fungi</taxon>
        <taxon>Dikarya</taxon>
        <taxon>Basidiomycota</taxon>
        <taxon>Agaricomycotina</taxon>
        <taxon>Agaricomycetes</taxon>
        <taxon>Agaricomycetidae</taxon>
        <taxon>Agaricales</taxon>
        <taxon>Marasmiineae</taxon>
        <taxon>Omphalotaceae</taxon>
        <taxon>Collybiopsis</taxon>
        <taxon>Collybiopsis luxurians</taxon>
    </lineage>
</organism>
<dbReference type="AlphaFoldDB" id="A0A0D0CRL5"/>
<keyword evidence="3" id="KW-1185">Reference proteome</keyword>
<gene>
    <name evidence="2" type="ORF">GYMLUDRAFT_243044</name>
</gene>
<feature type="compositionally biased region" description="Acidic residues" evidence="1">
    <location>
        <begin position="158"/>
        <end position="167"/>
    </location>
</feature>
<evidence type="ECO:0000313" key="2">
    <source>
        <dbReference type="EMBL" id="KIK61877.1"/>
    </source>
</evidence>
<reference evidence="2 3" key="1">
    <citation type="submission" date="2014-04" db="EMBL/GenBank/DDBJ databases">
        <title>Evolutionary Origins and Diversification of the Mycorrhizal Mutualists.</title>
        <authorList>
            <consortium name="DOE Joint Genome Institute"/>
            <consortium name="Mycorrhizal Genomics Consortium"/>
            <person name="Kohler A."/>
            <person name="Kuo A."/>
            <person name="Nagy L.G."/>
            <person name="Floudas D."/>
            <person name="Copeland A."/>
            <person name="Barry K.W."/>
            <person name="Cichocki N."/>
            <person name="Veneault-Fourrey C."/>
            <person name="LaButti K."/>
            <person name="Lindquist E.A."/>
            <person name="Lipzen A."/>
            <person name="Lundell T."/>
            <person name="Morin E."/>
            <person name="Murat C."/>
            <person name="Riley R."/>
            <person name="Ohm R."/>
            <person name="Sun H."/>
            <person name="Tunlid A."/>
            <person name="Henrissat B."/>
            <person name="Grigoriev I.V."/>
            <person name="Hibbett D.S."/>
            <person name="Martin F."/>
        </authorList>
    </citation>
    <scope>NUCLEOTIDE SEQUENCE [LARGE SCALE GENOMIC DNA]</scope>
    <source>
        <strain evidence="2 3">FD-317 M1</strain>
    </source>
</reference>
<dbReference type="Proteomes" id="UP000053593">
    <property type="component" value="Unassembled WGS sequence"/>
</dbReference>